<feature type="domain" description="Mechanosensitive ion channel MscS" evidence="6">
    <location>
        <begin position="180"/>
        <end position="246"/>
    </location>
</feature>
<dbReference type="SUPFAM" id="SSF50182">
    <property type="entry name" value="Sm-like ribonucleoproteins"/>
    <property type="match status" value="1"/>
</dbReference>
<dbReference type="RefSeq" id="WP_209982004.1">
    <property type="nucleotide sequence ID" value="NZ_JAGINO010000007.1"/>
</dbReference>
<evidence type="ECO:0000259" key="6">
    <source>
        <dbReference type="Pfam" id="PF00924"/>
    </source>
</evidence>
<dbReference type="InterPro" id="IPR023408">
    <property type="entry name" value="MscS_beta-dom_sf"/>
</dbReference>
<feature type="transmembrane region" description="Helical" evidence="5">
    <location>
        <begin position="85"/>
        <end position="110"/>
    </location>
</feature>
<feature type="transmembrane region" description="Helical" evidence="5">
    <location>
        <begin position="54"/>
        <end position="73"/>
    </location>
</feature>
<reference evidence="7 8" key="1">
    <citation type="submission" date="2023-07" db="EMBL/GenBank/DDBJ databases">
        <title>Genomic Encyclopedia of Type Strains, Phase IV (KMG-IV): sequencing the most valuable type-strain genomes for metagenomic binning, comparative biology and taxonomic classification.</title>
        <authorList>
            <person name="Goeker M."/>
        </authorList>
    </citation>
    <scope>NUCLEOTIDE SEQUENCE [LARGE SCALE GENOMIC DNA]</scope>
    <source>
        <strain evidence="7 8">DSM 19922</strain>
    </source>
</reference>
<feature type="transmembrane region" description="Helical" evidence="5">
    <location>
        <begin position="158"/>
        <end position="177"/>
    </location>
</feature>
<dbReference type="EMBL" id="JAUSVU010000007">
    <property type="protein sequence ID" value="MDQ0533584.1"/>
    <property type="molecule type" value="Genomic_DNA"/>
</dbReference>
<proteinExistence type="predicted"/>
<feature type="transmembrane region" description="Helical" evidence="5">
    <location>
        <begin position="12"/>
        <end position="33"/>
    </location>
</feature>
<dbReference type="InterPro" id="IPR010920">
    <property type="entry name" value="LSM_dom_sf"/>
</dbReference>
<name>A0ABU0MJN0_9PROT</name>
<protein>
    <submittedName>
        <fullName evidence="7">Small-conductance mechanosensitive channel</fullName>
    </submittedName>
</protein>
<keyword evidence="8" id="KW-1185">Reference proteome</keyword>
<comment type="subcellular location">
    <subcellularLocation>
        <location evidence="1">Membrane</location>
    </subcellularLocation>
</comment>
<dbReference type="Gene3D" id="2.30.30.60">
    <property type="match status" value="1"/>
</dbReference>
<sequence length="380" mass="41832">MEELISPTVVALAAPAVAVAIALAIHEAVVRVLQRLFRPHNAAVLSRVVRNGITATRFAVAFAAMLASMPALPLPASLLEPLGRAVGMGFIAALGWSIATKVGAVFDAYLDQSGPNERGFEWRRRRTKLTVFRRLALLAVMGITVGFMLMTVPLVRTIGISLFASAGVAGIVLGIAARPTIANLIAGIQIALTQPIRIGDSVVVEGEWGNIDEITSTYVVVRIWDDRRLIVPLGYFLEKPFQNWTRDAPNILGSVMLHVDYSVPIQALRDHLHKVLEGTSLWDKRVWNLQVTDLKEHTMELRALVSAPDAGTAWDLRCLVREEMIRFLAEHYPGSLPRDRLDIARPGTERANERATERMAGREFAHSVPDGMPEPVRINR</sequence>
<dbReference type="Proteomes" id="UP001244552">
    <property type="component" value="Unassembled WGS sequence"/>
</dbReference>
<dbReference type="PANTHER" id="PTHR30566:SF25">
    <property type="entry name" value="INNER MEMBRANE PROTEIN"/>
    <property type="match status" value="1"/>
</dbReference>
<evidence type="ECO:0000256" key="2">
    <source>
        <dbReference type="ARBA" id="ARBA00022692"/>
    </source>
</evidence>
<evidence type="ECO:0000256" key="4">
    <source>
        <dbReference type="ARBA" id="ARBA00023136"/>
    </source>
</evidence>
<dbReference type="Gene3D" id="1.10.287.1260">
    <property type="match status" value="1"/>
</dbReference>
<evidence type="ECO:0000313" key="7">
    <source>
        <dbReference type="EMBL" id="MDQ0533584.1"/>
    </source>
</evidence>
<gene>
    <name evidence="7" type="ORF">QO018_002442</name>
</gene>
<keyword evidence="2 5" id="KW-0812">Transmembrane</keyword>
<comment type="caution">
    <text evidence="7">The sequence shown here is derived from an EMBL/GenBank/DDBJ whole genome shotgun (WGS) entry which is preliminary data.</text>
</comment>
<evidence type="ECO:0000256" key="5">
    <source>
        <dbReference type="SAM" id="Phobius"/>
    </source>
</evidence>
<dbReference type="InterPro" id="IPR006685">
    <property type="entry name" value="MscS_channel_2nd"/>
</dbReference>
<keyword evidence="3 5" id="KW-1133">Transmembrane helix</keyword>
<evidence type="ECO:0000256" key="3">
    <source>
        <dbReference type="ARBA" id="ARBA00022989"/>
    </source>
</evidence>
<feature type="transmembrane region" description="Helical" evidence="5">
    <location>
        <begin position="131"/>
        <end position="152"/>
    </location>
</feature>
<dbReference type="PANTHER" id="PTHR30566">
    <property type="entry name" value="YNAI-RELATED MECHANOSENSITIVE ION CHANNEL"/>
    <property type="match status" value="1"/>
</dbReference>
<accession>A0ABU0MJN0</accession>
<keyword evidence="4 5" id="KW-0472">Membrane</keyword>
<evidence type="ECO:0000313" key="8">
    <source>
        <dbReference type="Proteomes" id="UP001244552"/>
    </source>
</evidence>
<organism evidence="7 8">
    <name type="scientific">Azospirillum picis</name>
    <dbReference type="NCBI Taxonomy" id="488438"/>
    <lineage>
        <taxon>Bacteria</taxon>
        <taxon>Pseudomonadati</taxon>
        <taxon>Pseudomonadota</taxon>
        <taxon>Alphaproteobacteria</taxon>
        <taxon>Rhodospirillales</taxon>
        <taxon>Azospirillaceae</taxon>
        <taxon>Azospirillum</taxon>
    </lineage>
</organism>
<dbReference type="Pfam" id="PF00924">
    <property type="entry name" value="MS_channel_2nd"/>
    <property type="match status" value="1"/>
</dbReference>
<evidence type="ECO:0000256" key="1">
    <source>
        <dbReference type="ARBA" id="ARBA00004370"/>
    </source>
</evidence>